<dbReference type="InterPro" id="IPR011029">
    <property type="entry name" value="DEATH-like_dom_sf"/>
</dbReference>
<dbReference type="Gene3D" id="1.10.533.10">
    <property type="entry name" value="Death Domain, Fas"/>
    <property type="match status" value="1"/>
</dbReference>
<feature type="compositionally biased region" description="Polar residues" evidence="2">
    <location>
        <begin position="770"/>
        <end position="787"/>
    </location>
</feature>
<organism evidence="4 5">
    <name type="scientific">Trichoplax adhaerens</name>
    <name type="common">Trichoplax reptans</name>
    <dbReference type="NCBI Taxonomy" id="10228"/>
    <lineage>
        <taxon>Eukaryota</taxon>
        <taxon>Metazoa</taxon>
        <taxon>Placozoa</taxon>
        <taxon>Uniplacotomia</taxon>
        <taxon>Trichoplacea</taxon>
        <taxon>Trichoplacidae</taxon>
        <taxon>Trichoplax</taxon>
    </lineage>
</organism>
<dbReference type="CTD" id="6757870"/>
<dbReference type="InterPro" id="IPR027417">
    <property type="entry name" value="P-loop_NTPase"/>
</dbReference>
<keyword evidence="1" id="KW-0677">Repeat</keyword>
<sequence length="885" mass="102037">MAFLKKWHTKYGLSATIDRLNDALLRIGKSGMVDEINRDQAFLRLNELEKQERNAMSKIIEEKEYKEAYAKARKEGSCRNDFIRFLITGPQNVGKSCLIQAFTRQGLIGKIGPTTAAVVTKELIKLLTYNVDNKSVDEFISVLARKVVTAIETIKYQMKLEKSLSDFSSYDTRQAIQLSQVLSDYYKSVLEDEESTFSESVSADEESTFSESVLEDEESTFSESVSADEESTFSESVLEDEESTFSESVSADEETIPLEFLENYFRGHYESNQNIGIDDCHYGKLWDFAGHSIYHITHQPFISCNCIYMLVLDMSQDIDKYVVDRDGNDTEMTYLEAIQEWLASIIGSSTSNARTVTEINGTLENIAWPIVILVGTHADKIGDNNACQQRFSKFSRCIHNKLPSYSDHIYGSKIIFNCNDEDNGEEVRLQRQKNCGQLHNIMRDFVNHQPSIDHFSQIPFKWYIMAAILHTSLDRFNEQAAKFSTKLNQKISRIMAAEEIEQLAKEYQLCDGSEDIHQMLLYLHDLGEIVYCQKESAKGKVITQVEWLLNIFRTIIQLDEPVCKGLRINAEYEAARDSGIMSSRYINDQFDKLEVEEKDRKFLLDLMESYDIICKISNENDNCPDQYFVPYLFRSNSQEFDDKGYKTSGWLYIGFKPPQMPYIPDGILFCLLVSCYKEWQSSEIEPRYKCAKYRLKEYCCDIIVKKESSWIGIKYRYRMMSNKPSLQRQIEDKMLLTRRKSVDITPVVQESISSQQGGTTTQNGIKPVMQESTTSQQGETATQNTMDPIQDDSNRRSIFIDIADKIESTKLAEFGRKLHLSSNSINEIVDSNNSRFWKVDRLLEAWYSEFSSTTKLDTLLKVLCECREGKMAEKLKEEYCIQRKE</sequence>
<dbReference type="SUPFAM" id="SSF47986">
    <property type="entry name" value="DEATH domain"/>
    <property type="match status" value="1"/>
</dbReference>
<keyword evidence="5" id="KW-1185">Reference proteome</keyword>
<feature type="region of interest" description="Disordered" evidence="2">
    <location>
        <begin position="770"/>
        <end position="790"/>
    </location>
</feature>
<evidence type="ECO:0000256" key="1">
    <source>
        <dbReference type="ARBA" id="ARBA00022737"/>
    </source>
</evidence>
<accession>B3S915</accession>
<dbReference type="PhylomeDB" id="B3S915"/>
<dbReference type="CDD" id="cd01670">
    <property type="entry name" value="Death"/>
    <property type="match status" value="2"/>
</dbReference>
<evidence type="ECO:0000259" key="3">
    <source>
        <dbReference type="PROSITE" id="PS50017"/>
    </source>
</evidence>
<dbReference type="PANTHER" id="PTHR15077:SF9">
    <property type="entry name" value="C-TERMINAL OF ROC (COR) DOMAIN-CONTAINING PROTEIN"/>
    <property type="match status" value="1"/>
</dbReference>
<dbReference type="OrthoDB" id="5977318at2759"/>
<reference evidence="4 5" key="1">
    <citation type="journal article" date="2008" name="Nature">
        <title>The Trichoplax genome and the nature of placozoans.</title>
        <authorList>
            <person name="Srivastava M."/>
            <person name="Begovic E."/>
            <person name="Chapman J."/>
            <person name="Putnam N.H."/>
            <person name="Hellsten U."/>
            <person name="Kawashima T."/>
            <person name="Kuo A."/>
            <person name="Mitros T."/>
            <person name="Salamov A."/>
            <person name="Carpenter M.L."/>
            <person name="Signorovitch A.Y."/>
            <person name="Moreno M.A."/>
            <person name="Kamm K."/>
            <person name="Grimwood J."/>
            <person name="Schmutz J."/>
            <person name="Shapiro H."/>
            <person name="Grigoriev I.V."/>
            <person name="Buss L.W."/>
            <person name="Schierwater B."/>
            <person name="Dellaporta S.L."/>
            <person name="Rokhsar D.S."/>
        </authorList>
    </citation>
    <scope>NUCLEOTIDE SEQUENCE [LARGE SCALE GENOMIC DNA]</scope>
    <source>
        <strain evidence="4 5">Grell-BS-1999</strain>
    </source>
</reference>
<dbReference type="PANTHER" id="PTHR15077">
    <property type="entry name" value="FAS-ASSOCIATING DEATH DOMAIN-CONTAINING PROTEIN FADD"/>
    <property type="match status" value="1"/>
</dbReference>
<dbReference type="InterPro" id="IPR032171">
    <property type="entry name" value="COR-A"/>
</dbReference>
<dbReference type="RefSeq" id="XP_002116739.1">
    <property type="nucleotide sequence ID" value="XM_002116703.1"/>
</dbReference>
<dbReference type="STRING" id="10228.B3S915"/>
<gene>
    <name evidence="4" type="ORF">TRIADDRAFT_60663</name>
</gene>
<name>B3S915_TRIAD</name>
<dbReference type="GeneID" id="6757870"/>
<dbReference type="InParanoid" id="B3S915"/>
<dbReference type="FunFam" id="3.40.50.300:FF:003674">
    <property type="entry name" value="Predicted protein"/>
    <property type="match status" value="1"/>
</dbReference>
<proteinExistence type="predicted"/>
<dbReference type="PROSITE" id="PS50017">
    <property type="entry name" value="DEATH_DOMAIN"/>
    <property type="match status" value="2"/>
</dbReference>
<dbReference type="AlphaFoldDB" id="B3S915"/>
<feature type="domain" description="Death" evidence="3">
    <location>
        <begin position="1"/>
        <end position="40"/>
    </location>
</feature>
<feature type="region of interest" description="Disordered" evidence="2">
    <location>
        <begin position="197"/>
        <end position="249"/>
    </location>
</feature>
<evidence type="ECO:0000256" key="2">
    <source>
        <dbReference type="SAM" id="MobiDB-lite"/>
    </source>
</evidence>
<dbReference type="InterPro" id="IPR000488">
    <property type="entry name" value="Death_dom"/>
</dbReference>
<dbReference type="OMA" id="FNCNDED"/>
<evidence type="ECO:0000313" key="5">
    <source>
        <dbReference type="Proteomes" id="UP000009022"/>
    </source>
</evidence>
<dbReference type="InterPro" id="IPR016729">
    <property type="entry name" value="FADD"/>
</dbReference>
<evidence type="ECO:0000313" key="4">
    <source>
        <dbReference type="EMBL" id="EDV20798.1"/>
    </source>
</evidence>
<dbReference type="Gene3D" id="3.40.50.300">
    <property type="entry name" value="P-loop containing nucleotide triphosphate hydrolases"/>
    <property type="match status" value="1"/>
</dbReference>
<feature type="domain" description="Death" evidence="3">
    <location>
        <begin position="813"/>
        <end position="879"/>
    </location>
</feature>
<dbReference type="KEGG" id="tad:TRIADDRAFT_60663"/>
<dbReference type="HOGENOM" id="CLU_015649_0_0_1"/>
<dbReference type="Proteomes" id="UP000009022">
    <property type="component" value="Unassembled WGS sequence"/>
</dbReference>
<dbReference type="SUPFAM" id="SSF52540">
    <property type="entry name" value="P-loop containing nucleoside triphosphate hydrolases"/>
    <property type="match status" value="1"/>
</dbReference>
<dbReference type="GO" id="GO:0007165">
    <property type="term" value="P:signal transduction"/>
    <property type="evidence" value="ECO:0007669"/>
    <property type="project" value="InterPro"/>
</dbReference>
<dbReference type="Pfam" id="PF16095">
    <property type="entry name" value="COR-A"/>
    <property type="match status" value="1"/>
</dbReference>
<dbReference type="Pfam" id="PF00531">
    <property type="entry name" value="Death"/>
    <property type="match status" value="1"/>
</dbReference>
<protein>
    <recommendedName>
        <fullName evidence="3">Death domain-containing protein</fullName>
    </recommendedName>
</protein>
<dbReference type="EMBL" id="DS985257">
    <property type="protein sequence ID" value="EDV20798.1"/>
    <property type="molecule type" value="Genomic_DNA"/>
</dbReference>